<dbReference type="STRING" id="1122173.GCA_000482505_01106"/>
<reference evidence="2 5" key="1">
    <citation type="submission" date="2019-07" db="EMBL/GenBank/DDBJ databases">
        <title>Complete Genome Sequence of Leptotrichia trevisanii Strain JMUB3870.</title>
        <authorList>
            <person name="Watanabe S."/>
            <person name="Cui L."/>
        </authorList>
    </citation>
    <scope>NUCLEOTIDE SEQUENCE [LARGE SCALE GENOMIC DNA]</scope>
    <source>
        <strain evidence="2 5">JMUB3870</strain>
    </source>
</reference>
<dbReference type="RefSeq" id="WP_146997033.1">
    <property type="nucleotide sequence ID" value="NZ_AP019831.1"/>
</dbReference>
<evidence type="ECO:0000313" key="3">
    <source>
        <dbReference type="EMBL" id="BBM52739.1"/>
    </source>
</evidence>
<accession>A0A510K4Q7</accession>
<sequence>MKISKRLLMVTVISIFTGVAGNAMANGRICSGVLSNGDYSGRFRVTANGGLSYYTEYLEIENGEIRIYPTFNFQTRELAFDIRDDNVRVSCE</sequence>
<dbReference type="Proteomes" id="UP000321378">
    <property type="component" value="Chromosome"/>
</dbReference>
<keyword evidence="5" id="KW-1185">Reference proteome</keyword>
<protein>
    <submittedName>
        <fullName evidence="2">Uncharacterized protein</fullName>
    </submittedName>
</protein>
<evidence type="ECO:0000313" key="4">
    <source>
        <dbReference type="Proteomes" id="UP000321378"/>
    </source>
</evidence>
<evidence type="ECO:0000256" key="1">
    <source>
        <dbReference type="SAM" id="SignalP"/>
    </source>
</evidence>
<dbReference type="Proteomes" id="UP000422644">
    <property type="component" value="Chromosome"/>
</dbReference>
<proteinExistence type="predicted"/>
<feature type="chain" id="PRO_5044617022" evidence="1">
    <location>
        <begin position="26"/>
        <end position="92"/>
    </location>
</feature>
<evidence type="ECO:0000313" key="2">
    <source>
        <dbReference type="EMBL" id="BBM45515.1"/>
    </source>
</evidence>
<feature type="signal peptide" evidence="1">
    <location>
        <begin position="1"/>
        <end position="25"/>
    </location>
</feature>
<reference evidence="3 4" key="2">
    <citation type="submission" date="2019-07" db="EMBL/GenBank/DDBJ databases">
        <title>Complete Genome Sequence of Leptotrichia trevisanii Strain JMUB3935.</title>
        <authorList>
            <person name="Watanabe S."/>
            <person name="Cui L."/>
        </authorList>
    </citation>
    <scope>NUCLEOTIDE SEQUENCE [LARGE SCALE GENOMIC DNA]</scope>
    <source>
        <strain evidence="3 4">JMUB3935</strain>
    </source>
</reference>
<dbReference type="OrthoDB" id="9954267at2"/>
<keyword evidence="1" id="KW-0732">Signal</keyword>
<dbReference type="EMBL" id="AP019840">
    <property type="protein sequence ID" value="BBM52739.1"/>
    <property type="molecule type" value="Genomic_DNA"/>
</dbReference>
<evidence type="ECO:0000313" key="5">
    <source>
        <dbReference type="Proteomes" id="UP000422644"/>
    </source>
</evidence>
<organism evidence="2 5">
    <name type="scientific">Leptotrichia trevisanii</name>
    <dbReference type="NCBI Taxonomy" id="109328"/>
    <lineage>
        <taxon>Bacteria</taxon>
        <taxon>Fusobacteriati</taxon>
        <taxon>Fusobacteriota</taxon>
        <taxon>Fusobacteriia</taxon>
        <taxon>Fusobacteriales</taxon>
        <taxon>Leptotrichiaceae</taxon>
        <taxon>Leptotrichia</taxon>
    </lineage>
</organism>
<gene>
    <name evidence="2" type="ORF">JMUB3870_1635</name>
    <name evidence="3" type="ORF">JMUB3935_1719</name>
</gene>
<dbReference type="EMBL" id="AP019831">
    <property type="protein sequence ID" value="BBM45515.1"/>
    <property type="molecule type" value="Genomic_DNA"/>
</dbReference>
<name>A0A510K4Q7_9FUSO</name>
<dbReference type="AlphaFoldDB" id="A0A510K4Q7"/>